<dbReference type="HOGENOM" id="CLU_2705266_0_0_1"/>
<dbReference type="VEuPathDB" id="FungiDB:LEMA_uP092120.1"/>
<dbReference type="STRING" id="985895.E5A2K7"/>
<protein>
    <submittedName>
        <fullName evidence="2">Predicted protein</fullName>
    </submittedName>
</protein>
<feature type="region of interest" description="Disordered" evidence="1">
    <location>
        <begin position="1"/>
        <end position="20"/>
    </location>
</feature>
<organism evidence="3">
    <name type="scientific">Leptosphaeria maculans (strain JN3 / isolate v23.1.3 / race Av1-4-5-6-7-8)</name>
    <name type="common">Blackleg fungus</name>
    <name type="synonym">Phoma lingam</name>
    <dbReference type="NCBI Taxonomy" id="985895"/>
    <lineage>
        <taxon>Eukaryota</taxon>
        <taxon>Fungi</taxon>
        <taxon>Dikarya</taxon>
        <taxon>Ascomycota</taxon>
        <taxon>Pezizomycotina</taxon>
        <taxon>Dothideomycetes</taxon>
        <taxon>Pleosporomycetidae</taxon>
        <taxon>Pleosporales</taxon>
        <taxon>Pleosporineae</taxon>
        <taxon>Leptosphaeriaceae</taxon>
        <taxon>Plenodomus</taxon>
        <taxon>Plenodomus lingam/Leptosphaeria maculans species complex</taxon>
    </lineage>
</organism>
<name>E5A2K7_LEPMJ</name>
<dbReference type="InParanoid" id="E5A2K7"/>
<evidence type="ECO:0000313" key="3">
    <source>
        <dbReference type="Proteomes" id="UP000002668"/>
    </source>
</evidence>
<sequence>MQESADRRRVGTFQQSSPCASPTWGTAIASIPNIQSLELILETFAVEKAQLDAVVECAKTWRFPIVTFRQVLL</sequence>
<evidence type="ECO:0000256" key="1">
    <source>
        <dbReference type="SAM" id="MobiDB-lite"/>
    </source>
</evidence>
<proteinExistence type="predicted"/>
<accession>E5A2K7</accession>
<evidence type="ECO:0000313" key="2">
    <source>
        <dbReference type="EMBL" id="CBX97803.1"/>
    </source>
</evidence>
<dbReference type="AlphaFoldDB" id="E5A2K7"/>
<gene>
    <name evidence="2" type="ORF">LEMA_uP092120.1</name>
</gene>
<reference evidence="3" key="1">
    <citation type="journal article" date="2011" name="Nat. Commun.">
        <title>Effector diversification within compartments of the Leptosphaeria maculans genome affected by Repeat-Induced Point mutations.</title>
        <authorList>
            <person name="Rouxel T."/>
            <person name="Grandaubert J."/>
            <person name="Hane J.K."/>
            <person name="Hoede C."/>
            <person name="van de Wouw A.P."/>
            <person name="Couloux A."/>
            <person name="Dominguez V."/>
            <person name="Anthouard V."/>
            <person name="Bally P."/>
            <person name="Bourras S."/>
            <person name="Cozijnsen A.J."/>
            <person name="Ciuffetti L.M."/>
            <person name="Degrave A."/>
            <person name="Dilmaghani A."/>
            <person name="Duret L."/>
            <person name="Fudal I."/>
            <person name="Goodwin S.B."/>
            <person name="Gout L."/>
            <person name="Glaser N."/>
            <person name="Linglin J."/>
            <person name="Kema G.H.J."/>
            <person name="Lapalu N."/>
            <person name="Lawrence C.B."/>
            <person name="May K."/>
            <person name="Meyer M."/>
            <person name="Ollivier B."/>
            <person name="Poulain J."/>
            <person name="Schoch C.L."/>
            <person name="Simon A."/>
            <person name="Spatafora J.W."/>
            <person name="Stachowiak A."/>
            <person name="Turgeon B.G."/>
            <person name="Tyler B.M."/>
            <person name="Vincent D."/>
            <person name="Weissenbach J."/>
            <person name="Amselem J."/>
            <person name="Quesneville H."/>
            <person name="Oliver R.P."/>
            <person name="Wincker P."/>
            <person name="Balesdent M.-H."/>
            <person name="Howlett B.J."/>
        </authorList>
    </citation>
    <scope>NUCLEOTIDE SEQUENCE [LARGE SCALE GENOMIC DNA]</scope>
    <source>
        <strain evidence="3">JN3 / isolate v23.1.3 / race Av1-4-5-6-7-8</strain>
    </source>
</reference>
<dbReference type="EMBL" id="FP929132">
    <property type="protein sequence ID" value="CBX97803.1"/>
    <property type="molecule type" value="Genomic_DNA"/>
</dbReference>
<dbReference type="Proteomes" id="UP000002668">
    <property type="component" value="Genome"/>
</dbReference>
<keyword evidence="3" id="KW-1185">Reference proteome</keyword>
<dbReference type="OrthoDB" id="288942at2759"/>